<name>A0A9W7WUN9_TRIRA</name>
<evidence type="ECO:0000313" key="2">
    <source>
        <dbReference type="Proteomes" id="UP001059041"/>
    </source>
</evidence>
<evidence type="ECO:0000313" key="1">
    <source>
        <dbReference type="EMBL" id="KAI7808747.1"/>
    </source>
</evidence>
<dbReference type="Proteomes" id="UP001059041">
    <property type="component" value="Linkage Group LG6"/>
</dbReference>
<gene>
    <name evidence="1" type="ORF">IRJ41_013311</name>
</gene>
<reference evidence="1" key="1">
    <citation type="submission" date="2021-02" db="EMBL/GenBank/DDBJ databases">
        <title>Comparative genomics reveals that relaxation of natural selection precedes convergent phenotypic evolution of cavefish.</title>
        <authorList>
            <person name="Peng Z."/>
        </authorList>
    </citation>
    <scope>NUCLEOTIDE SEQUENCE</scope>
    <source>
        <tissue evidence="1">Muscle</tissue>
    </source>
</reference>
<accession>A0A9W7WUN9</accession>
<organism evidence="1 2">
    <name type="scientific">Triplophysa rosa</name>
    <name type="common">Cave loach</name>
    <dbReference type="NCBI Taxonomy" id="992332"/>
    <lineage>
        <taxon>Eukaryota</taxon>
        <taxon>Metazoa</taxon>
        <taxon>Chordata</taxon>
        <taxon>Craniata</taxon>
        <taxon>Vertebrata</taxon>
        <taxon>Euteleostomi</taxon>
        <taxon>Actinopterygii</taxon>
        <taxon>Neopterygii</taxon>
        <taxon>Teleostei</taxon>
        <taxon>Ostariophysi</taxon>
        <taxon>Cypriniformes</taxon>
        <taxon>Nemacheilidae</taxon>
        <taxon>Triplophysa</taxon>
    </lineage>
</organism>
<comment type="caution">
    <text evidence="1">The sequence shown here is derived from an EMBL/GenBank/DDBJ whole genome shotgun (WGS) entry which is preliminary data.</text>
</comment>
<protein>
    <submittedName>
        <fullName evidence="1">Uncharacterized protein</fullName>
    </submittedName>
</protein>
<sequence>MDVAHGNRGGVTGMRLGGARVGIFEPWLSATTRRLIDSANCLWKLLPVPVVLLVLLDMYNSAGRILLRTVRGQNIVHCSETAELSLRVWAVQATLIMSYEESGSEQKIRFGRRGVNVVVDQRENCRIALFFPVRHSFLLW</sequence>
<feature type="non-terminal residue" evidence="1">
    <location>
        <position position="1"/>
    </location>
</feature>
<keyword evidence="2" id="KW-1185">Reference proteome</keyword>
<proteinExistence type="predicted"/>
<dbReference type="EMBL" id="JAFHDT010000006">
    <property type="protein sequence ID" value="KAI7808747.1"/>
    <property type="molecule type" value="Genomic_DNA"/>
</dbReference>
<dbReference type="AlphaFoldDB" id="A0A9W7WUN9"/>